<dbReference type="Proteomes" id="UP000432464">
    <property type="component" value="Unassembled WGS sequence"/>
</dbReference>
<dbReference type="InterPro" id="IPR012296">
    <property type="entry name" value="Nuclease_put_TT1808"/>
</dbReference>
<proteinExistence type="predicted"/>
<keyword evidence="2" id="KW-0255">Endonuclease</keyword>
<dbReference type="EMBL" id="WMBB01000005">
    <property type="protein sequence ID" value="MTE13392.1"/>
    <property type="molecule type" value="Genomic_DNA"/>
</dbReference>
<keyword evidence="2" id="KW-0378">Hydrolase</keyword>
<evidence type="ECO:0000313" key="3">
    <source>
        <dbReference type="Proteomes" id="UP000432464"/>
    </source>
</evidence>
<dbReference type="GO" id="GO:0004519">
    <property type="term" value="F:endonuclease activity"/>
    <property type="evidence" value="ECO:0007669"/>
    <property type="project" value="UniProtKB-KW"/>
</dbReference>
<protein>
    <submittedName>
        <fullName evidence="2">Uma2 family endonuclease</fullName>
    </submittedName>
</protein>
<name>A0A6I3KTT9_9NOCA</name>
<organism evidence="2 3">
    <name type="scientific">Nocardia aurantiaca</name>
    <dbReference type="NCBI Taxonomy" id="2675850"/>
    <lineage>
        <taxon>Bacteria</taxon>
        <taxon>Bacillati</taxon>
        <taxon>Actinomycetota</taxon>
        <taxon>Actinomycetes</taxon>
        <taxon>Mycobacteriales</taxon>
        <taxon>Nocardiaceae</taxon>
        <taxon>Nocardia</taxon>
    </lineage>
</organism>
<evidence type="ECO:0000313" key="2">
    <source>
        <dbReference type="EMBL" id="MTE13392.1"/>
    </source>
</evidence>
<keyword evidence="3" id="KW-1185">Reference proteome</keyword>
<dbReference type="InterPro" id="IPR008538">
    <property type="entry name" value="Uma2"/>
</dbReference>
<sequence length="203" mass="23200">MTWEKLEELPDEIAGEIELWEGRVVWMRRGPADRQDCSVEFRNALRRCAREEMSRRPEHCWRVSVECDVFFGATGKSDFVTPDFLVYRCLEQRHQDIRAANVLIAGEVISPSNTPHVIEAKKARYASAGIPWYWEVSLVQDPGGIESVRAYALELSHGQLPPGVAPLHPSNYILVCEWEPNTSTGIISDHPFPIRIPWAELEF</sequence>
<dbReference type="SUPFAM" id="SSF52980">
    <property type="entry name" value="Restriction endonuclease-like"/>
    <property type="match status" value="1"/>
</dbReference>
<reference evidence="2 3" key="1">
    <citation type="submission" date="2019-11" db="EMBL/GenBank/DDBJ databases">
        <title>Nocardia sp. nov. CT2-14 isolated from soil.</title>
        <authorList>
            <person name="Kanchanasin P."/>
            <person name="Tanasupawat S."/>
            <person name="Yuki M."/>
            <person name="Kudo T."/>
        </authorList>
    </citation>
    <scope>NUCLEOTIDE SEQUENCE [LARGE SCALE GENOMIC DNA]</scope>
    <source>
        <strain evidence="2 3">CT2-14</strain>
    </source>
</reference>
<dbReference type="InterPro" id="IPR011335">
    <property type="entry name" value="Restrct_endonuc-II-like"/>
</dbReference>
<keyword evidence="2" id="KW-0540">Nuclease</keyword>
<evidence type="ECO:0000259" key="1">
    <source>
        <dbReference type="Pfam" id="PF05685"/>
    </source>
</evidence>
<accession>A0A6I3KTT9</accession>
<feature type="domain" description="Putative restriction endonuclease" evidence="1">
    <location>
        <begin position="3"/>
        <end position="137"/>
    </location>
</feature>
<comment type="caution">
    <text evidence="2">The sequence shown here is derived from an EMBL/GenBank/DDBJ whole genome shotgun (WGS) entry which is preliminary data.</text>
</comment>
<dbReference type="Gene3D" id="3.90.1570.10">
    <property type="entry name" value="tt1808, chain A"/>
    <property type="match status" value="1"/>
</dbReference>
<dbReference type="Pfam" id="PF05685">
    <property type="entry name" value="Uma2"/>
    <property type="match status" value="1"/>
</dbReference>
<dbReference type="AlphaFoldDB" id="A0A6I3KTT9"/>
<gene>
    <name evidence="2" type="ORF">GLP40_11490</name>
</gene>
<dbReference type="CDD" id="cd06260">
    <property type="entry name" value="DUF820-like"/>
    <property type="match status" value="1"/>
</dbReference>